<dbReference type="EMBL" id="OE179624">
    <property type="protein sequence ID" value="CAD7569290.1"/>
    <property type="molecule type" value="Genomic_DNA"/>
</dbReference>
<organism evidence="2">
    <name type="scientific">Timema californicum</name>
    <name type="common">California timema</name>
    <name type="synonym">Walking stick</name>
    <dbReference type="NCBI Taxonomy" id="61474"/>
    <lineage>
        <taxon>Eukaryota</taxon>
        <taxon>Metazoa</taxon>
        <taxon>Ecdysozoa</taxon>
        <taxon>Arthropoda</taxon>
        <taxon>Hexapoda</taxon>
        <taxon>Insecta</taxon>
        <taxon>Pterygota</taxon>
        <taxon>Neoptera</taxon>
        <taxon>Polyneoptera</taxon>
        <taxon>Phasmatodea</taxon>
        <taxon>Timematodea</taxon>
        <taxon>Timematoidea</taxon>
        <taxon>Timematidae</taxon>
        <taxon>Timema</taxon>
    </lineage>
</organism>
<accession>A0A7R9P4H4</accession>
<gene>
    <name evidence="2" type="ORF">TCMB3V08_LOCUS2033</name>
</gene>
<feature type="compositionally biased region" description="Low complexity" evidence="1">
    <location>
        <begin position="28"/>
        <end position="52"/>
    </location>
</feature>
<sequence length="396" mass="42816">MDLRIDRMRVDLLAVSSGSASPTPPPHSSTSTLPATSSSTTAVTSSAPVARPGSPPTTPGAPPPRCCETGRPIYTDPLTGQTVCSCQYDLLSYQRLASAGVGAAGIPALSMYSAPYADGMAAYFPALGADQAPFYTATDYCIFGVFITVHPTEIRTSISPSSAVELQHDKRAAGLELKENLASGAAWPYPSVYHPYDAAFAGYPFNGCPDRNQKKKEVSCRHHLYGVSLLEEVLPTPPPYPLVRCHCPDDTLDLRRKLRHCISGDRACQSVCARILLPGLHALLSGVPLIIISVSFSPYFMSDLFSTLPPCSPEQMREYSPPPVYTHICCQIKRWCLSARVIGNERNTSIVKCSEFSSSDPEDLGSITGTSRFFCEAVGLERGQLNLMRSNDELLE</sequence>
<dbReference type="AlphaFoldDB" id="A0A7R9P4H4"/>
<protein>
    <submittedName>
        <fullName evidence="2">(California timema) hypothetical protein</fullName>
    </submittedName>
</protein>
<reference evidence="2" key="1">
    <citation type="submission" date="2020-11" db="EMBL/GenBank/DDBJ databases">
        <authorList>
            <person name="Tran Van P."/>
        </authorList>
    </citation>
    <scope>NUCLEOTIDE SEQUENCE</scope>
</reference>
<feature type="region of interest" description="Disordered" evidence="1">
    <location>
        <begin position="15"/>
        <end position="68"/>
    </location>
</feature>
<name>A0A7R9P4H4_TIMCA</name>
<evidence type="ECO:0000313" key="2">
    <source>
        <dbReference type="EMBL" id="CAD7569290.1"/>
    </source>
</evidence>
<feature type="compositionally biased region" description="Pro residues" evidence="1">
    <location>
        <begin position="53"/>
        <end position="65"/>
    </location>
</feature>
<proteinExistence type="predicted"/>
<evidence type="ECO:0000256" key="1">
    <source>
        <dbReference type="SAM" id="MobiDB-lite"/>
    </source>
</evidence>